<name>A0A095Z780_9FIRM</name>
<dbReference type="EMBL" id="JRMW01000032">
    <property type="protein sequence ID" value="KGF04279.1"/>
    <property type="molecule type" value="Genomic_DNA"/>
</dbReference>
<reference evidence="2 3" key="1">
    <citation type="submission" date="2014-07" db="EMBL/GenBank/DDBJ databases">
        <authorList>
            <person name="McCorrison J."/>
            <person name="Sanka R."/>
            <person name="Torralba M."/>
            <person name="Gillis M."/>
            <person name="Haft D.H."/>
            <person name="Methe B."/>
            <person name="Sutton G."/>
            <person name="Nelson K.E."/>
        </authorList>
    </citation>
    <scope>NUCLEOTIDE SEQUENCE [LARGE SCALE GENOMIC DNA]</scope>
    <source>
        <strain evidence="2 3">S7-1-13</strain>
    </source>
</reference>
<evidence type="ECO:0000313" key="3">
    <source>
        <dbReference type="Proteomes" id="UP000029579"/>
    </source>
</evidence>
<keyword evidence="1" id="KW-0472">Membrane</keyword>
<comment type="caution">
    <text evidence="2">The sequence shown here is derived from an EMBL/GenBank/DDBJ whole genome shotgun (WGS) entry which is preliminary data.</text>
</comment>
<organism evidence="2 3">
    <name type="scientific">Anaerococcus lactolyticus S7-1-13</name>
    <dbReference type="NCBI Taxonomy" id="1284686"/>
    <lineage>
        <taxon>Bacteria</taxon>
        <taxon>Bacillati</taxon>
        <taxon>Bacillota</taxon>
        <taxon>Tissierellia</taxon>
        <taxon>Tissierellales</taxon>
        <taxon>Peptoniphilaceae</taxon>
        <taxon>Anaerococcus</taxon>
    </lineage>
</organism>
<sequence>MLKSKKYLKIGLAMILIAVLFVYYALHHPEASFPWPNSITYTIYMTYLALTIYFIIKKD</sequence>
<dbReference type="OrthoDB" id="1861030at2"/>
<proteinExistence type="predicted"/>
<dbReference type="RefSeq" id="WP_004828822.1">
    <property type="nucleotide sequence ID" value="NZ_JRMW01000032.1"/>
</dbReference>
<keyword evidence="1" id="KW-0812">Transmembrane</keyword>
<accession>A0A095Z780</accession>
<feature type="transmembrane region" description="Helical" evidence="1">
    <location>
        <begin position="38"/>
        <end position="56"/>
    </location>
</feature>
<dbReference type="AlphaFoldDB" id="A0A095Z780"/>
<keyword evidence="1" id="KW-1133">Transmembrane helix</keyword>
<protein>
    <submittedName>
        <fullName evidence="2">Sodium transporter</fullName>
    </submittedName>
</protein>
<feature type="transmembrane region" description="Helical" evidence="1">
    <location>
        <begin position="7"/>
        <end position="26"/>
    </location>
</feature>
<evidence type="ECO:0000313" key="2">
    <source>
        <dbReference type="EMBL" id="KGF04279.1"/>
    </source>
</evidence>
<dbReference type="Proteomes" id="UP000029579">
    <property type="component" value="Unassembled WGS sequence"/>
</dbReference>
<evidence type="ECO:0000256" key="1">
    <source>
        <dbReference type="SAM" id="Phobius"/>
    </source>
</evidence>
<gene>
    <name evidence="2" type="ORF">HMPREF1630_04510</name>
</gene>